<dbReference type="FunCoup" id="F0XFR6">
    <property type="interactions" value="523"/>
</dbReference>
<evidence type="ECO:0000313" key="14">
    <source>
        <dbReference type="EMBL" id="EFX04811.1"/>
    </source>
</evidence>
<sequence length="444" mass="48983">MTSADQELPPGEAAPELLDGRLWVDGCFDFFHHGHAGAIVQARQLGDELYIGVHSDEAILENKGPTVMNLEERLSAVDACRWATRSVPNAPYVTQLDWISHFGCRYVVHGDDITSDGSGEDCYRFVKAAERFKVVKRTPSISTTDLVGRMLLCTKTHFIRSLQAALAGKEGPGTDAERKATGEAMAERIRLYATDETAKNPGAEVWVWKADPRATAPTSKPTKLVAGKGPQIGQRVVYVDGGFDLFSSGHIAFLQRVLKAEEERARADGWYAPEAVAERRGKAAGDYPPAYVVAGVHDDEVINEWKGINYPIMNIFERGLCVLQCKYVDAVVFGAPFTPVRDYLAALPWGIPDAVYHGPTAFMPLTYDPYTEPKAMGIYQQVGPHQFADVNAETIVARILASRDRYEARQRAKGAKSDVEEAHKRREKMVEEQRQKEAAAAATT</sequence>
<dbReference type="UniPathway" id="UPA00558">
    <property type="reaction ID" value="UER00742"/>
</dbReference>
<comment type="similarity">
    <text evidence="2">Belongs to the cytidylyltransferase family.</text>
</comment>
<keyword evidence="8" id="KW-1208">Phospholipid metabolism</keyword>
<comment type="pathway">
    <text evidence="1">Lipid metabolism.</text>
</comment>
<evidence type="ECO:0000256" key="11">
    <source>
        <dbReference type="ARBA" id="ARBA00031473"/>
    </source>
</evidence>
<keyword evidence="3" id="KW-0444">Lipid biosynthesis</keyword>
<keyword evidence="6" id="KW-0443">Lipid metabolism</keyword>
<feature type="domain" description="Cytidyltransferase-like" evidence="13">
    <location>
        <begin position="24"/>
        <end position="147"/>
    </location>
</feature>
<dbReference type="AlphaFoldDB" id="F0XFR6"/>
<evidence type="ECO:0000256" key="8">
    <source>
        <dbReference type="ARBA" id="ARBA00023264"/>
    </source>
</evidence>
<dbReference type="RefSeq" id="XP_014174293.1">
    <property type="nucleotide sequence ID" value="XM_014318818.1"/>
</dbReference>
<evidence type="ECO:0000256" key="9">
    <source>
        <dbReference type="ARBA" id="ARBA00024191"/>
    </source>
</evidence>
<keyword evidence="4 14" id="KW-0808">Transferase</keyword>
<dbReference type="GeneID" id="25974650"/>
<evidence type="ECO:0000256" key="6">
    <source>
        <dbReference type="ARBA" id="ARBA00023098"/>
    </source>
</evidence>
<evidence type="ECO:0000256" key="3">
    <source>
        <dbReference type="ARBA" id="ARBA00022516"/>
    </source>
</evidence>
<dbReference type="STRING" id="655863.F0XFR6"/>
<evidence type="ECO:0000259" key="13">
    <source>
        <dbReference type="Pfam" id="PF01467"/>
    </source>
</evidence>
<evidence type="ECO:0000256" key="12">
    <source>
        <dbReference type="SAM" id="MobiDB-lite"/>
    </source>
</evidence>
<evidence type="ECO:0000256" key="7">
    <source>
        <dbReference type="ARBA" id="ARBA00023209"/>
    </source>
</evidence>
<dbReference type="Gene3D" id="3.40.50.620">
    <property type="entry name" value="HUPs"/>
    <property type="match status" value="2"/>
</dbReference>
<dbReference type="Proteomes" id="UP000007796">
    <property type="component" value="Unassembled WGS sequence"/>
</dbReference>
<dbReference type="EC" id="2.7.7.14" evidence="10"/>
<dbReference type="eggNOG" id="KOG2803">
    <property type="taxonomic scope" value="Eukaryota"/>
</dbReference>
<dbReference type="PANTHER" id="PTHR45780">
    <property type="entry name" value="ETHANOLAMINE-PHOSPHATE CYTIDYLYLTRANSFERASE"/>
    <property type="match status" value="1"/>
</dbReference>
<evidence type="ECO:0000256" key="1">
    <source>
        <dbReference type="ARBA" id="ARBA00005189"/>
    </source>
</evidence>
<feature type="compositionally biased region" description="Basic and acidic residues" evidence="12">
    <location>
        <begin position="410"/>
        <end position="437"/>
    </location>
</feature>
<dbReference type="SUPFAM" id="SSF52374">
    <property type="entry name" value="Nucleotidylyl transferase"/>
    <property type="match status" value="2"/>
</dbReference>
<gene>
    <name evidence="14" type="ORF">CMQ_1739</name>
</gene>
<dbReference type="InterPro" id="IPR014729">
    <property type="entry name" value="Rossmann-like_a/b/a_fold"/>
</dbReference>
<proteinExistence type="inferred from homology"/>
<keyword evidence="5 14" id="KW-0548">Nucleotidyltransferase</keyword>
<dbReference type="CDD" id="cd02174">
    <property type="entry name" value="CCT"/>
    <property type="match status" value="1"/>
</dbReference>
<keyword evidence="15" id="KW-1185">Reference proteome</keyword>
<reference evidence="14 15" key="1">
    <citation type="journal article" date="2011" name="Proc. Natl. Acad. Sci. U.S.A.">
        <title>Genome and transcriptome analyses of the mountain pine beetle-fungal symbiont Grosmannia clavigera, a lodgepole pine pathogen.</title>
        <authorList>
            <person name="DiGuistini S."/>
            <person name="Wang Y."/>
            <person name="Liao N.Y."/>
            <person name="Taylor G."/>
            <person name="Tanguay P."/>
            <person name="Feau N."/>
            <person name="Henrissat B."/>
            <person name="Chan S.K."/>
            <person name="Hesse-Orce U."/>
            <person name="Alamouti S.M."/>
            <person name="Tsui C.K.M."/>
            <person name="Docking R.T."/>
            <person name="Levasseur A."/>
            <person name="Haridas S."/>
            <person name="Robertson G."/>
            <person name="Birol I."/>
            <person name="Holt R.A."/>
            <person name="Marra M.A."/>
            <person name="Hamelin R.C."/>
            <person name="Hirst M."/>
            <person name="Jones S.J.M."/>
            <person name="Bohlmann J."/>
            <person name="Breuil C."/>
        </authorList>
    </citation>
    <scope>NUCLEOTIDE SEQUENCE [LARGE SCALE GENOMIC DNA]</scope>
    <source>
        <strain evidence="15">kw1407 / UAMH 11150</strain>
    </source>
</reference>
<keyword evidence="7" id="KW-0594">Phospholipid biosynthesis</keyword>
<accession>F0XFR6</accession>
<comment type="pathway">
    <text evidence="9">Phospholipid metabolism; phosphatidylethanolamine biosynthesis; phosphatidylethanolamine from ethanolamine: step 2/3.</text>
</comment>
<dbReference type="EMBL" id="GL629765">
    <property type="protein sequence ID" value="EFX04811.1"/>
    <property type="molecule type" value="Genomic_DNA"/>
</dbReference>
<dbReference type="GO" id="GO:0004306">
    <property type="term" value="F:ethanolamine-phosphate cytidylyltransferase activity"/>
    <property type="evidence" value="ECO:0007669"/>
    <property type="project" value="UniProtKB-EC"/>
</dbReference>
<dbReference type="OrthoDB" id="40021at2759"/>
<dbReference type="GO" id="GO:0006646">
    <property type="term" value="P:phosphatidylethanolamine biosynthetic process"/>
    <property type="evidence" value="ECO:0007669"/>
    <property type="project" value="UniProtKB-UniPathway"/>
</dbReference>
<evidence type="ECO:0000256" key="5">
    <source>
        <dbReference type="ARBA" id="ARBA00022695"/>
    </source>
</evidence>
<dbReference type="NCBIfam" id="TIGR00125">
    <property type="entry name" value="cyt_tran_rel"/>
    <property type="match status" value="1"/>
</dbReference>
<evidence type="ECO:0000256" key="4">
    <source>
        <dbReference type="ARBA" id="ARBA00022679"/>
    </source>
</evidence>
<dbReference type="InterPro" id="IPR044608">
    <property type="entry name" value="Ect1/PCYT2"/>
</dbReference>
<dbReference type="GO" id="GO:0005737">
    <property type="term" value="C:cytoplasm"/>
    <property type="evidence" value="ECO:0007669"/>
    <property type="project" value="TreeGrafter"/>
</dbReference>
<dbReference type="Pfam" id="PF01467">
    <property type="entry name" value="CTP_transf_like"/>
    <property type="match status" value="1"/>
</dbReference>
<dbReference type="PANTHER" id="PTHR45780:SF2">
    <property type="entry name" value="ETHANOLAMINE-PHOSPHATE CYTIDYLYLTRANSFERASE"/>
    <property type="match status" value="1"/>
</dbReference>
<dbReference type="InterPro" id="IPR041723">
    <property type="entry name" value="CCT"/>
</dbReference>
<evidence type="ECO:0000256" key="2">
    <source>
        <dbReference type="ARBA" id="ARBA00010101"/>
    </source>
</evidence>
<dbReference type="HOGENOM" id="CLU_031246_0_0_1"/>
<dbReference type="InParanoid" id="F0XFR6"/>
<evidence type="ECO:0000256" key="10">
    <source>
        <dbReference type="ARBA" id="ARBA00024221"/>
    </source>
</evidence>
<dbReference type="InterPro" id="IPR004821">
    <property type="entry name" value="Cyt_trans-like"/>
</dbReference>
<protein>
    <recommendedName>
        <fullName evidence="10">ethanolamine-phosphate cytidylyltransferase</fullName>
        <ecNumber evidence="10">2.7.7.14</ecNumber>
    </recommendedName>
    <alternativeName>
        <fullName evidence="11">CTP:phosphoethanolamine cytidylyltransferase</fullName>
    </alternativeName>
</protein>
<feature type="region of interest" description="Disordered" evidence="12">
    <location>
        <begin position="410"/>
        <end position="444"/>
    </location>
</feature>
<evidence type="ECO:0000313" key="15">
    <source>
        <dbReference type="Proteomes" id="UP000007796"/>
    </source>
</evidence>
<name>F0XFR6_GROCL</name>
<organism evidence="15">
    <name type="scientific">Grosmannia clavigera (strain kw1407 / UAMH 11150)</name>
    <name type="common">Blue stain fungus</name>
    <name type="synonym">Graphiocladiella clavigera</name>
    <dbReference type="NCBI Taxonomy" id="655863"/>
    <lineage>
        <taxon>Eukaryota</taxon>
        <taxon>Fungi</taxon>
        <taxon>Dikarya</taxon>
        <taxon>Ascomycota</taxon>
        <taxon>Pezizomycotina</taxon>
        <taxon>Sordariomycetes</taxon>
        <taxon>Sordariomycetidae</taxon>
        <taxon>Ophiostomatales</taxon>
        <taxon>Ophiostomataceae</taxon>
        <taxon>Leptographium</taxon>
    </lineage>
</organism>